<dbReference type="Proteomes" id="UP001642540">
    <property type="component" value="Unassembled WGS sequence"/>
</dbReference>
<evidence type="ECO:0000256" key="5">
    <source>
        <dbReference type="ARBA" id="ARBA00023004"/>
    </source>
</evidence>
<comment type="caution">
    <text evidence="6">The sequence shown here is derived from an EMBL/GenBank/DDBJ whole genome shotgun (WGS) entry which is preliminary data.</text>
</comment>
<keyword evidence="5" id="KW-0408">Iron</keyword>
<dbReference type="PANTHER" id="PTHR10543">
    <property type="entry name" value="BETA-CAROTENE DIOXYGENASE"/>
    <property type="match status" value="1"/>
</dbReference>
<comment type="cofactor">
    <cofactor evidence="1">
        <name>Fe(2+)</name>
        <dbReference type="ChEBI" id="CHEBI:29033"/>
    </cofactor>
</comment>
<evidence type="ECO:0000313" key="6">
    <source>
        <dbReference type="EMBL" id="CAL8110509.1"/>
    </source>
</evidence>
<evidence type="ECO:0000256" key="2">
    <source>
        <dbReference type="ARBA" id="ARBA00006787"/>
    </source>
</evidence>
<dbReference type="EMBL" id="CAXLJM020000045">
    <property type="protein sequence ID" value="CAL8110509.1"/>
    <property type="molecule type" value="Genomic_DNA"/>
</dbReference>
<evidence type="ECO:0008006" key="8">
    <source>
        <dbReference type="Google" id="ProtNLM"/>
    </source>
</evidence>
<evidence type="ECO:0000313" key="7">
    <source>
        <dbReference type="Proteomes" id="UP001642540"/>
    </source>
</evidence>
<protein>
    <recommendedName>
        <fullName evidence="8">Beta,beta-carotene 9',10'-oxygenase</fullName>
    </recommendedName>
</protein>
<evidence type="ECO:0000256" key="4">
    <source>
        <dbReference type="ARBA" id="ARBA00023002"/>
    </source>
</evidence>
<dbReference type="Pfam" id="PF03055">
    <property type="entry name" value="RPE65"/>
    <property type="match status" value="1"/>
</dbReference>
<organism evidence="6 7">
    <name type="scientific">Orchesella dallaii</name>
    <dbReference type="NCBI Taxonomy" id="48710"/>
    <lineage>
        <taxon>Eukaryota</taxon>
        <taxon>Metazoa</taxon>
        <taxon>Ecdysozoa</taxon>
        <taxon>Arthropoda</taxon>
        <taxon>Hexapoda</taxon>
        <taxon>Collembola</taxon>
        <taxon>Entomobryomorpha</taxon>
        <taxon>Entomobryoidea</taxon>
        <taxon>Orchesellidae</taxon>
        <taxon>Orchesellinae</taxon>
        <taxon>Orchesella</taxon>
    </lineage>
</organism>
<comment type="similarity">
    <text evidence="2">Belongs to the carotenoid oxygenase family.</text>
</comment>
<evidence type="ECO:0000256" key="1">
    <source>
        <dbReference type="ARBA" id="ARBA00001954"/>
    </source>
</evidence>
<evidence type="ECO:0000256" key="3">
    <source>
        <dbReference type="ARBA" id="ARBA00022723"/>
    </source>
</evidence>
<accession>A0ABP1QXX8</accession>
<keyword evidence="3" id="KW-0479">Metal-binding</keyword>
<reference evidence="6 7" key="1">
    <citation type="submission" date="2024-08" db="EMBL/GenBank/DDBJ databases">
        <authorList>
            <person name="Cucini C."/>
            <person name="Frati F."/>
        </authorList>
    </citation>
    <scope>NUCLEOTIDE SEQUENCE [LARGE SCALE GENOMIC DNA]</scope>
</reference>
<sequence>MSMSITQRRTSQKFYRTTEELAKAEESKVQGSIPNWLSGSFLRTGPGYFDFPDGFTVNHWLDGYAVISKFHVSGQSVKFEKKFFQSEAYKRAKKANRPCICEYGTRAFSDPSRNWMSRLYNTIIPEFTDNPNISVYNVGQNVFVSGETCYFYDLNVSNMTPGHKWDTNRVFGIHSASPHPLTDRNGYTYNIGSSYAPSLKYCFVKIPPTDHTKDPKEVLKKGKVLCTIPSRWNRNVMSYNHSFGLTENYIVFIEQPYVVSLNKILSSVLTKGQSFKDWVEWNPECKNRFYVIDKSNGKVVSNAEFMSEEAFFFVHMINCHEDNGQVVVTLSRYDSPEVLETQDLSILRQGGTDGDETRACGHQYVVPIDVNVSNVKEGANLVKVPNSNATAYKKGSQIILTPDVLTGKGLEFPAINKKFLGRKHRYYYASGLTSLAEYRNAAVKIDTVEKKAICWRDNANQVVGEPVFVPNPDLDYEDAESEDDGVLICPVTDYRDGVPDLIVFIDPKTMKELGRAEFKTQIPPSIHGIFVPS</sequence>
<keyword evidence="7" id="KW-1185">Reference proteome</keyword>
<proteinExistence type="inferred from homology"/>
<dbReference type="PANTHER" id="PTHR10543:SF24">
    <property type="entry name" value="CAROTENOID ISOMEROOXYGENASE"/>
    <property type="match status" value="1"/>
</dbReference>
<keyword evidence="4" id="KW-0560">Oxidoreductase</keyword>
<name>A0ABP1QXX8_9HEXA</name>
<gene>
    <name evidence="6" type="ORF">ODALV1_LOCUS14312</name>
</gene>
<dbReference type="InterPro" id="IPR004294">
    <property type="entry name" value="Carotenoid_Oase"/>
</dbReference>